<evidence type="ECO:0000313" key="3">
    <source>
        <dbReference type="Proteomes" id="UP000039865"/>
    </source>
</evidence>
<gene>
    <name evidence="2" type="primary">Contig4137.g4423</name>
    <name evidence="2" type="ORF">STYLEM_7809</name>
</gene>
<dbReference type="Proteomes" id="UP000039865">
    <property type="component" value="Unassembled WGS sequence"/>
</dbReference>
<dbReference type="InParanoid" id="A0A078A978"/>
<evidence type="ECO:0000313" key="2">
    <source>
        <dbReference type="EMBL" id="CDW78825.1"/>
    </source>
</evidence>
<dbReference type="AlphaFoldDB" id="A0A078A978"/>
<sequence length="82" mass="9405">MNAVHILQSKMMQMFLFITVLFTYINAQNDFLFAKRQLAKPEEGRALQETGDIVPSDDEVLNSEEDEQIPTPAPPMNRLRPL</sequence>
<dbReference type="EMBL" id="CCKQ01007454">
    <property type="protein sequence ID" value="CDW78825.1"/>
    <property type="molecule type" value="Genomic_DNA"/>
</dbReference>
<keyword evidence="3" id="KW-1185">Reference proteome</keyword>
<protein>
    <submittedName>
        <fullName evidence="2">Uncharacterized protein</fullName>
    </submittedName>
</protein>
<name>A0A078A978_STYLE</name>
<feature type="region of interest" description="Disordered" evidence="1">
    <location>
        <begin position="44"/>
        <end position="82"/>
    </location>
</feature>
<organism evidence="2 3">
    <name type="scientific">Stylonychia lemnae</name>
    <name type="common">Ciliate</name>
    <dbReference type="NCBI Taxonomy" id="5949"/>
    <lineage>
        <taxon>Eukaryota</taxon>
        <taxon>Sar</taxon>
        <taxon>Alveolata</taxon>
        <taxon>Ciliophora</taxon>
        <taxon>Intramacronucleata</taxon>
        <taxon>Spirotrichea</taxon>
        <taxon>Stichotrichia</taxon>
        <taxon>Sporadotrichida</taxon>
        <taxon>Oxytrichidae</taxon>
        <taxon>Stylonychinae</taxon>
        <taxon>Stylonychia</taxon>
    </lineage>
</organism>
<feature type="compositionally biased region" description="Acidic residues" evidence="1">
    <location>
        <begin position="55"/>
        <end position="68"/>
    </location>
</feature>
<reference evidence="2 3" key="1">
    <citation type="submission" date="2014-06" db="EMBL/GenBank/DDBJ databases">
        <authorList>
            <person name="Swart Estienne"/>
        </authorList>
    </citation>
    <scope>NUCLEOTIDE SEQUENCE [LARGE SCALE GENOMIC DNA]</scope>
    <source>
        <strain evidence="2 3">130c</strain>
    </source>
</reference>
<proteinExistence type="predicted"/>
<accession>A0A078A978</accession>
<evidence type="ECO:0000256" key="1">
    <source>
        <dbReference type="SAM" id="MobiDB-lite"/>
    </source>
</evidence>